<proteinExistence type="predicted"/>
<dbReference type="Proteomes" id="UP000228535">
    <property type="component" value="Unassembled WGS sequence"/>
</dbReference>
<feature type="transmembrane region" description="Helical" evidence="1">
    <location>
        <begin position="87"/>
        <end position="109"/>
    </location>
</feature>
<organism evidence="2 3">
    <name type="scientific">Hymenobacter chitinivorans DSM 11115</name>
    <dbReference type="NCBI Taxonomy" id="1121954"/>
    <lineage>
        <taxon>Bacteria</taxon>
        <taxon>Pseudomonadati</taxon>
        <taxon>Bacteroidota</taxon>
        <taxon>Cytophagia</taxon>
        <taxon>Cytophagales</taxon>
        <taxon>Hymenobacteraceae</taxon>
        <taxon>Hymenobacter</taxon>
    </lineage>
</organism>
<dbReference type="RefSeq" id="WP_100338472.1">
    <property type="nucleotide sequence ID" value="NZ_PGFA01000004.1"/>
</dbReference>
<evidence type="ECO:0000313" key="3">
    <source>
        <dbReference type="Proteomes" id="UP000228535"/>
    </source>
</evidence>
<reference evidence="2 3" key="1">
    <citation type="submission" date="2017-11" db="EMBL/GenBank/DDBJ databases">
        <title>Genomic Encyclopedia of Archaeal and Bacterial Type Strains, Phase II (KMG-II): From Individual Species to Whole Genera.</title>
        <authorList>
            <person name="Goeker M."/>
        </authorList>
    </citation>
    <scope>NUCLEOTIDE SEQUENCE [LARGE SCALE GENOMIC DNA]</scope>
    <source>
        <strain evidence="2 3">DSM 11115</strain>
    </source>
</reference>
<keyword evidence="3" id="KW-1185">Reference proteome</keyword>
<name>A0A2M9AS54_9BACT</name>
<keyword evidence="1" id="KW-0812">Transmembrane</keyword>
<dbReference type="EMBL" id="PGFA01000004">
    <property type="protein sequence ID" value="PJJ48535.1"/>
    <property type="molecule type" value="Genomic_DNA"/>
</dbReference>
<evidence type="ECO:0000313" key="2">
    <source>
        <dbReference type="EMBL" id="PJJ48535.1"/>
    </source>
</evidence>
<comment type="caution">
    <text evidence="2">The sequence shown here is derived from an EMBL/GenBank/DDBJ whole genome shotgun (WGS) entry which is preliminary data.</text>
</comment>
<protein>
    <submittedName>
        <fullName evidence="2">Uncharacterized protein</fullName>
    </submittedName>
</protein>
<feature type="transmembrane region" description="Helical" evidence="1">
    <location>
        <begin position="121"/>
        <end position="142"/>
    </location>
</feature>
<accession>A0A2M9AS54</accession>
<feature type="transmembrane region" description="Helical" evidence="1">
    <location>
        <begin position="162"/>
        <end position="179"/>
    </location>
</feature>
<gene>
    <name evidence="2" type="ORF">CLV45_4244</name>
</gene>
<keyword evidence="1" id="KW-0472">Membrane</keyword>
<evidence type="ECO:0000256" key="1">
    <source>
        <dbReference type="SAM" id="Phobius"/>
    </source>
</evidence>
<dbReference type="AlphaFoldDB" id="A0A2M9AS54"/>
<sequence>MAILRDNRILFLWLLLWMTTAVYFGSGAYQALSLARYCDEETKIPIMKEHGDKREDKLLRQEIQESCQFATDDQQTSWWPWSSNKDAFGAALLLGAMGGLIGIVTKILYGITEAEKVKPSAILFGPLLGLIIGAAAMLLWLVTLANSVASDSLLSHIPIERINSVTGAALLEVFIVGLAPKRFIDKLLKDRSTDSTSAALPSIPTI</sequence>
<keyword evidence="1" id="KW-1133">Transmembrane helix</keyword>